<dbReference type="InterPro" id="IPR001254">
    <property type="entry name" value="Trypsin_dom"/>
</dbReference>
<feature type="compositionally biased region" description="Polar residues" evidence="1">
    <location>
        <begin position="671"/>
        <end position="680"/>
    </location>
</feature>
<sequence length="680" mass="72924">MSDRFWRWRWFRPVASLSLILGLCGGVRGADFDRTEPFEPFIHRRSDPSLEVFSQHREREERQAHPLRDSQKTEEGWKTQSRIAVERAGKHRSAPRGKSSSFGLRGAHKVFSDEDQFRVIDGVTSEFADAPAAPDIPGPDGEEARKLQGCEGWESDPYDPGERVHVNGHRRRNEVCKMFITYPSGEKFVCSGSLVGTNLLMTARHCTANGCLGNAVDGGEVKVACGYGYEKGASDYAHFGVATIEECFFHPEFDADLSCKRGRSMGGLREWDIQVCRLSTHMGCTVGWLGTTTDDSEETTVVGYPGGSGVNGNLNKWGDFQPVGHRQLSRQAQTRFDEQIVQLPGALVFAGESGSPYYHVYGGARFVQAVHGGGPSGCLETGRRVTSEWVHLVREKRELLGRECAPTDTPSVEVGTGGEGEESFCQIVRYSRQLELLGAEEEGMVGPAGGAVTIAEGLAKSSLDFRDTPVPSLSLSVSALLSPSSASSASVVPSSPPAAVSEADEAPAGAEDEEGLPPASGGGGGGAHAPSQEEAFIQVSRGGSFGARIALFNVGDRPASRVTLRFFASRDDLLTPGKDVLLGEPVVLETALVGGTFEAFSVDIQATWKSGQRRILVAWESPGCLEGARNWDVMGTVDVAVPQAVAKLRSPRTAPLPSLPQPAEIPLPLPSVQSEASSLP</sequence>
<dbReference type="GO" id="GO:0004252">
    <property type="term" value="F:serine-type endopeptidase activity"/>
    <property type="evidence" value="ECO:0007669"/>
    <property type="project" value="InterPro"/>
</dbReference>
<feature type="compositionally biased region" description="Low complexity" evidence="1">
    <location>
        <begin position="486"/>
        <end position="501"/>
    </location>
</feature>
<feature type="compositionally biased region" description="Basic and acidic residues" evidence="1">
    <location>
        <begin position="53"/>
        <end position="77"/>
    </location>
</feature>
<dbReference type="SUPFAM" id="SSF50494">
    <property type="entry name" value="Trypsin-like serine proteases"/>
    <property type="match status" value="1"/>
</dbReference>
<protein>
    <recommendedName>
        <fullName evidence="3">Peptidase S1 domain-containing protein</fullName>
    </recommendedName>
</protein>
<dbReference type="Pfam" id="PF00089">
    <property type="entry name" value="Trypsin"/>
    <property type="match status" value="1"/>
</dbReference>
<dbReference type="EMBL" id="CDMZ01001656">
    <property type="protein sequence ID" value="CEM35722.1"/>
    <property type="molecule type" value="Genomic_DNA"/>
</dbReference>
<feature type="region of interest" description="Disordered" evidence="1">
    <location>
        <begin position="486"/>
        <end position="530"/>
    </location>
</feature>
<proteinExistence type="predicted"/>
<gene>
    <name evidence="4" type="ORF">Cvel_23803</name>
</gene>
<evidence type="ECO:0000256" key="2">
    <source>
        <dbReference type="SAM" id="SignalP"/>
    </source>
</evidence>
<dbReference type="Gene3D" id="2.40.10.10">
    <property type="entry name" value="Trypsin-like serine proteases"/>
    <property type="match status" value="2"/>
</dbReference>
<evidence type="ECO:0000256" key="1">
    <source>
        <dbReference type="SAM" id="MobiDB-lite"/>
    </source>
</evidence>
<dbReference type="VEuPathDB" id="CryptoDB:Cvel_23803"/>
<evidence type="ECO:0000313" key="4">
    <source>
        <dbReference type="EMBL" id="CEM35722.1"/>
    </source>
</evidence>
<dbReference type="InterPro" id="IPR043504">
    <property type="entry name" value="Peptidase_S1_PA_chymotrypsin"/>
</dbReference>
<feature type="signal peptide" evidence="2">
    <location>
        <begin position="1"/>
        <end position="29"/>
    </location>
</feature>
<dbReference type="InterPro" id="IPR009003">
    <property type="entry name" value="Peptidase_S1_PA"/>
</dbReference>
<keyword evidence="2" id="KW-0732">Signal</keyword>
<accession>A0A0G4GXB8</accession>
<organism evidence="4">
    <name type="scientific">Chromera velia CCMP2878</name>
    <dbReference type="NCBI Taxonomy" id="1169474"/>
    <lineage>
        <taxon>Eukaryota</taxon>
        <taxon>Sar</taxon>
        <taxon>Alveolata</taxon>
        <taxon>Colpodellida</taxon>
        <taxon>Chromeraceae</taxon>
        <taxon>Chromera</taxon>
    </lineage>
</organism>
<name>A0A0G4GXB8_9ALVE</name>
<feature type="compositionally biased region" description="Acidic residues" evidence="1">
    <location>
        <begin position="502"/>
        <end position="515"/>
    </location>
</feature>
<dbReference type="AlphaFoldDB" id="A0A0G4GXB8"/>
<feature type="compositionally biased region" description="Pro residues" evidence="1">
    <location>
        <begin position="657"/>
        <end position="669"/>
    </location>
</feature>
<feature type="domain" description="Peptidase S1" evidence="3">
    <location>
        <begin position="176"/>
        <end position="382"/>
    </location>
</feature>
<reference evidence="4" key="1">
    <citation type="submission" date="2014-11" db="EMBL/GenBank/DDBJ databases">
        <authorList>
            <person name="Otto D Thomas"/>
            <person name="Naeem Raeece"/>
        </authorList>
    </citation>
    <scope>NUCLEOTIDE SEQUENCE</scope>
</reference>
<feature type="chain" id="PRO_5005190642" description="Peptidase S1 domain-containing protein" evidence="2">
    <location>
        <begin position="30"/>
        <end position="680"/>
    </location>
</feature>
<feature type="region of interest" description="Disordered" evidence="1">
    <location>
        <begin position="651"/>
        <end position="680"/>
    </location>
</feature>
<feature type="region of interest" description="Disordered" evidence="1">
    <location>
        <begin position="53"/>
        <end position="78"/>
    </location>
</feature>
<evidence type="ECO:0000259" key="3">
    <source>
        <dbReference type="Pfam" id="PF00089"/>
    </source>
</evidence>
<dbReference type="GO" id="GO:0006508">
    <property type="term" value="P:proteolysis"/>
    <property type="evidence" value="ECO:0007669"/>
    <property type="project" value="InterPro"/>
</dbReference>